<proteinExistence type="predicted"/>
<dbReference type="RefSeq" id="WP_227306242.1">
    <property type="nucleotide sequence ID" value="NZ_JAESVA010000002.1"/>
</dbReference>
<dbReference type="PANTHER" id="PTHR43537">
    <property type="entry name" value="TRANSCRIPTIONAL REGULATOR, GNTR FAMILY"/>
    <property type="match status" value="1"/>
</dbReference>
<dbReference type="Pfam" id="PF07729">
    <property type="entry name" value="FCD"/>
    <property type="match status" value="1"/>
</dbReference>
<feature type="domain" description="HTH gntR-type" evidence="5">
    <location>
        <begin position="24"/>
        <end position="92"/>
    </location>
</feature>
<accession>A0A963Z082</accession>
<dbReference type="Proteomes" id="UP000721844">
    <property type="component" value="Unassembled WGS sequence"/>
</dbReference>
<dbReference type="EMBL" id="JAESVA010000002">
    <property type="protein sequence ID" value="MCB8879612.1"/>
    <property type="molecule type" value="Genomic_DNA"/>
</dbReference>
<dbReference type="InterPro" id="IPR036388">
    <property type="entry name" value="WH-like_DNA-bd_sf"/>
</dbReference>
<feature type="region of interest" description="Disordered" evidence="4">
    <location>
        <begin position="1"/>
        <end position="24"/>
    </location>
</feature>
<dbReference type="SMART" id="SM00345">
    <property type="entry name" value="HTH_GNTR"/>
    <property type="match status" value="1"/>
</dbReference>
<gene>
    <name evidence="6" type="ORF">ACELLULO517_05150</name>
</gene>
<dbReference type="GO" id="GO:0003700">
    <property type="term" value="F:DNA-binding transcription factor activity"/>
    <property type="evidence" value="ECO:0007669"/>
    <property type="project" value="InterPro"/>
</dbReference>
<dbReference type="SMART" id="SM00895">
    <property type="entry name" value="FCD"/>
    <property type="match status" value="1"/>
</dbReference>
<dbReference type="SUPFAM" id="SSF48008">
    <property type="entry name" value="GntR ligand-binding domain-like"/>
    <property type="match status" value="1"/>
</dbReference>
<dbReference type="PRINTS" id="PR00035">
    <property type="entry name" value="HTHGNTR"/>
</dbReference>
<name>A0A963Z082_9PROT</name>
<evidence type="ECO:0000256" key="4">
    <source>
        <dbReference type="SAM" id="MobiDB-lite"/>
    </source>
</evidence>
<evidence type="ECO:0000256" key="2">
    <source>
        <dbReference type="ARBA" id="ARBA00023125"/>
    </source>
</evidence>
<keyword evidence="3" id="KW-0804">Transcription</keyword>
<dbReference type="InterPro" id="IPR008920">
    <property type="entry name" value="TF_FadR/GntR_C"/>
</dbReference>
<evidence type="ECO:0000313" key="6">
    <source>
        <dbReference type="EMBL" id="MCB8879612.1"/>
    </source>
</evidence>
<feature type="compositionally biased region" description="Low complexity" evidence="4">
    <location>
        <begin position="7"/>
        <end position="17"/>
    </location>
</feature>
<dbReference type="GO" id="GO:0003677">
    <property type="term" value="F:DNA binding"/>
    <property type="evidence" value="ECO:0007669"/>
    <property type="project" value="UniProtKB-KW"/>
</dbReference>
<reference evidence="6 7" key="1">
    <citation type="journal article" date="2021" name="Microorganisms">
        <title>Acidisoma silvae sp. nov. and Acidisomacellulosilytica sp. nov., Two Acidophilic Bacteria Isolated from Decaying Wood, Hydrolyzing Cellulose and Producing Poly-3-hydroxybutyrate.</title>
        <authorList>
            <person name="Mieszkin S."/>
            <person name="Pouder E."/>
            <person name="Uroz S."/>
            <person name="Simon-Colin C."/>
            <person name="Alain K."/>
        </authorList>
    </citation>
    <scope>NUCLEOTIDE SEQUENCE [LARGE SCALE GENOMIC DNA]</scope>
    <source>
        <strain evidence="6 7">HW T5.17</strain>
    </source>
</reference>
<keyword evidence="1" id="KW-0805">Transcription regulation</keyword>
<dbReference type="PANTHER" id="PTHR43537:SF44">
    <property type="entry name" value="GNTR FAMILY REGULATORY PROTEIN"/>
    <property type="match status" value="1"/>
</dbReference>
<evidence type="ECO:0000313" key="7">
    <source>
        <dbReference type="Proteomes" id="UP000721844"/>
    </source>
</evidence>
<dbReference type="InterPro" id="IPR011711">
    <property type="entry name" value="GntR_C"/>
</dbReference>
<dbReference type="Pfam" id="PF00392">
    <property type="entry name" value="GntR"/>
    <property type="match status" value="1"/>
</dbReference>
<dbReference type="SUPFAM" id="SSF46785">
    <property type="entry name" value="Winged helix' DNA-binding domain"/>
    <property type="match status" value="1"/>
</dbReference>
<dbReference type="AlphaFoldDB" id="A0A963Z082"/>
<organism evidence="6 7">
    <name type="scientific">Acidisoma cellulosilyticum</name>
    <dbReference type="NCBI Taxonomy" id="2802395"/>
    <lineage>
        <taxon>Bacteria</taxon>
        <taxon>Pseudomonadati</taxon>
        <taxon>Pseudomonadota</taxon>
        <taxon>Alphaproteobacteria</taxon>
        <taxon>Acetobacterales</taxon>
        <taxon>Acidocellaceae</taxon>
        <taxon>Acidisoma</taxon>
    </lineage>
</organism>
<evidence type="ECO:0000256" key="3">
    <source>
        <dbReference type="ARBA" id="ARBA00023163"/>
    </source>
</evidence>
<dbReference type="PROSITE" id="PS50949">
    <property type="entry name" value="HTH_GNTR"/>
    <property type="match status" value="1"/>
</dbReference>
<keyword evidence="7" id="KW-1185">Reference proteome</keyword>
<sequence>MARIFSPVAPRRPGAGPRVRKRPQAAHDMVMRGIGLDIVSGHYPAGSLLPAKEILSRQFKVSNSTLREALQKLSSKGMIHPKTRVGTRILAERHWNMFDADILDWRFAAGVDRSFLAHLFTLRQAFEPMAAAIMATRRTEDSLRQLTQLAAQMTVAGQDRAAIAAADLAFHLLILESTGNPFLQSIGALIRTALLASFAMSTPDETNGHGAQAPHDHGPLVAAIAAGDAQAAADAMLAVIRAGWINLGGTELPDLATLRLGRFLA</sequence>
<protein>
    <submittedName>
        <fullName evidence="6">FadR family transcriptional regulator</fullName>
    </submittedName>
</protein>
<dbReference type="Gene3D" id="1.20.120.530">
    <property type="entry name" value="GntR ligand-binding domain-like"/>
    <property type="match status" value="1"/>
</dbReference>
<dbReference type="InterPro" id="IPR036390">
    <property type="entry name" value="WH_DNA-bd_sf"/>
</dbReference>
<dbReference type="Gene3D" id="1.10.10.10">
    <property type="entry name" value="Winged helix-like DNA-binding domain superfamily/Winged helix DNA-binding domain"/>
    <property type="match status" value="1"/>
</dbReference>
<dbReference type="InterPro" id="IPR000524">
    <property type="entry name" value="Tscrpt_reg_HTH_GntR"/>
</dbReference>
<keyword evidence="2" id="KW-0238">DNA-binding</keyword>
<comment type="caution">
    <text evidence="6">The sequence shown here is derived from an EMBL/GenBank/DDBJ whole genome shotgun (WGS) entry which is preliminary data.</text>
</comment>
<evidence type="ECO:0000256" key="1">
    <source>
        <dbReference type="ARBA" id="ARBA00023015"/>
    </source>
</evidence>
<evidence type="ECO:0000259" key="5">
    <source>
        <dbReference type="PROSITE" id="PS50949"/>
    </source>
</evidence>